<keyword evidence="8" id="KW-0511">Multifunctional enzyme</keyword>
<dbReference type="GO" id="GO:0019509">
    <property type="term" value="P:L-methionine salvage from methylthioadenosine"/>
    <property type="evidence" value="ECO:0007669"/>
    <property type="project" value="InterPro"/>
</dbReference>
<sequence>MSISVDEAKSLICELCRLFYDQGWVSGTGGGISMKAGEQIVMAPSGVQKERMQPDDMFILDGKGDIIHTPAAKPPPNRPPKLSECSPLFMAAYEMRGAGAVIHSHSMNSVLATMLDPASSEFVITHVEMIKGIEGHGFYGRCVVPIIENTARECELTDRLRAAIAAYPQANAVLVRRHGVYVWGKDWIHAKTQAECYDYLFEAAVRMNAMGIDYRRPPVDVGAANGHSEGEAGPAAKKAKTKHGAALPSCIVLDIEGTVAPISFVADVMFPYARQHCRAFLESTFQQPETQADIQLIREQADADVADGVPGVSVIPPAGSSQAEVVDAVEGWVQAAIQADRKVTALKNLQGHIWRSGFRSGAMQSELFRDVPDALVEWRAAGIKTYIYSSGSREAQRLFFGYSKVGDLRPYLCGFFDTTSGPKVEAASYSNIALSLGT</sequence>
<dbReference type="InterPro" id="IPR023214">
    <property type="entry name" value="HAD_sf"/>
</dbReference>
<keyword evidence="1" id="KW-0963">Cytoplasm</keyword>
<dbReference type="EMBL" id="BMAR01000067">
    <property type="protein sequence ID" value="GFR52581.1"/>
    <property type="molecule type" value="Genomic_DNA"/>
</dbReference>
<feature type="domain" description="Class II aldolase/adducin N-terminal" evidence="9">
    <location>
        <begin position="10"/>
        <end position="205"/>
    </location>
</feature>
<keyword evidence="5" id="KW-0862">Zinc</keyword>
<dbReference type="GO" id="GO:0043874">
    <property type="term" value="F:acireductone synthase activity"/>
    <property type="evidence" value="ECO:0007669"/>
    <property type="project" value="InterPro"/>
</dbReference>
<dbReference type="InterPro" id="IPR036409">
    <property type="entry name" value="Aldolase_II/adducin_N_sf"/>
</dbReference>
<dbReference type="Pfam" id="PF00596">
    <property type="entry name" value="Aldolase_II"/>
    <property type="match status" value="1"/>
</dbReference>
<keyword evidence="2" id="KW-0028">Amino-acid biosynthesis</keyword>
<reference evidence="10 11" key="1">
    <citation type="journal article" date="2021" name="Sci. Rep.">
        <title>Genome sequencing of the multicellular alga Astrephomene provides insights into convergent evolution of germ-soma differentiation.</title>
        <authorList>
            <person name="Yamashita S."/>
            <person name="Yamamoto K."/>
            <person name="Matsuzaki R."/>
            <person name="Suzuki S."/>
            <person name="Yamaguchi H."/>
            <person name="Hirooka S."/>
            <person name="Minakuchi Y."/>
            <person name="Miyagishima S."/>
            <person name="Kawachi M."/>
            <person name="Toyoda A."/>
            <person name="Nozaki H."/>
        </authorList>
    </citation>
    <scope>NUCLEOTIDE SEQUENCE [LARGE SCALE GENOMIC DNA]</scope>
    <source>
        <strain evidence="10 11">NIES-4017</strain>
    </source>
</reference>
<dbReference type="SMART" id="SM01007">
    <property type="entry name" value="Aldolase_II"/>
    <property type="match status" value="1"/>
</dbReference>
<dbReference type="InterPro" id="IPR027514">
    <property type="entry name" value="Salvage_MtnB_euk"/>
</dbReference>
<evidence type="ECO:0000256" key="2">
    <source>
        <dbReference type="ARBA" id="ARBA00022605"/>
    </source>
</evidence>
<dbReference type="SUPFAM" id="SSF56784">
    <property type="entry name" value="HAD-like"/>
    <property type="match status" value="1"/>
</dbReference>
<keyword evidence="6" id="KW-0486">Methionine biosynthesis</keyword>
<keyword evidence="3" id="KW-0479">Metal-binding</keyword>
<evidence type="ECO:0000256" key="4">
    <source>
        <dbReference type="ARBA" id="ARBA00022801"/>
    </source>
</evidence>
<dbReference type="InterPro" id="IPR001303">
    <property type="entry name" value="Aldolase_II/adducin_N"/>
</dbReference>
<dbReference type="AlphaFoldDB" id="A0AAD3HTP3"/>
<evidence type="ECO:0000256" key="6">
    <source>
        <dbReference type="ARBA" id="ARBA00023167"/>
    </source>
</evidence>
<evidence type="ECO:0000256" key="3">
    <source>
        <dbReference type="ARBA" id="ARBA00022723"/>
    </source>
</evidence>
<evidence type="ECO:0000256" key="5">
    <source>
        <dbReference type="ARBA" id="ARBA00022833"/>
    </source>
</evidence>
<evidence type="ECO:0000256" key="8">
    <source>
        <dbReference type="ARBA" id="ARBA00023268"/>
    </source>
</evidence>
<organism evidence="10 11">
    <name type="scientific">Astrephomene gubernaculifera</name>
    <dbReference type="NCBI Taxonomy" id="47775"/>
    <lineage>
        <taxon>Eukaryota</taxon>
        <taxon>Viridiplantae</taxon>
        <taxon>Chlorophyta</taxon>
        <taxon>core chlorophytes</taxon>
        <taxon>Chlorophyceae</taxon>
        <taxon>CS clade</taxon>
        <taxon>Chlamydomonadales</taxon>
        <taxon>Astrephomenaceae</taxon>
        <taxon>Astrephomene</taxon>
    </lineage>
</organism>
<keyword evidence="4" id="KW-0378">Hydrolase</keyword>
<dbReference type="Gene3D" id="1.10.720.60">
    <property type="match status" value="1"/>
</dbReference>
<dbReference type="PANTHER" id="PTHR10640:SF7">
    <property type="entry name" value="METHYLTHIORIBULOSE-1-PHOSPHATE DEHYDRATASE"/>
    <property type="match status" value="1"/>
</dbReference>
<dbReference type="Gene3D" id="3.40.225.10">
    <property type="entry name" value="Class II aldolase/adducin N-terminal domain"/>
    <property type="match status" value="1"/>
</dbReference>
<dbReference type="HAMAP" id="MF_03116">
    <property type="entry name" value="Salvage_MtnB_euk"/>
    <property type="match status" value="1"/>
</dbReference>
<protein>
    <recommendedName>
        <fullName evidence="9">Class II aldolase/adducin N-terminal domain-containing protein</fullName>
    </recommendedName>
</protein>
<evidence type="ECO:0000256" key="1">
    <source>
        <dbReference type="ARBA" id="ARBA00022490"/>
    </source>
</evidence>
<dbReference type="FunFam" id="3.40.225.10:FF:000010">
    <property type="entry name" value="Probable bifunctional methylthioribulose-1-phosphate dehydratase/enolase-phosphatase E1"/>
    <property type="match status" value="1"/>
</dbReference>
<feature type="non-terminal residue" evidence="10">
    <location>
        <position position="1"/>
    </location>
</feature>
<dbReference type="Gene3D" id="3.40.50.1000">
    <property type="entry name" value="HAD superfamily/HAD-like"/>
    <property type="match status" value="1"/>
</dbReference>
<evidence type="ECO:0000259" key="9">
    <source>
        <dbReference type="SMART" id="SM01007"/>
    </source>
</evidence>
<evidence type="ECO:0000256" key="7">
    <source>
        <dbReference type="ARBA" id="ARBA00023239"/>
    </source>
</evidence>
<keyword evidence="7" id="KW-0456">Lyase</keyword>
<dbReference type="GO" id="GO:0000287">
    <property type="term" value="F:magnesium ion binding"/>
    <property type="evidence" value="ECO:0007669"/>
    <property type="project" value="InterPro"/>
</dbReference>
<dbReference type="SUPFAM" id="SSF53639">
    <property type="entry name" value="AraD/HMP-PK domain-like"/>
    <property type="match status" value="1"/>
</dbReference>
<name>A0AAD3HTP3_9CHLO</name>
<dbReference type="GO" id="GO:0046570">
    <property type="term" value="F:methylthioribulose 1-phosphate dehydratase activity"/>
    <property type="evidence" value="ECO:0007669"/>
    <property type="project" value="TreeGrafter"/>
</dbReference>
<evidence type="ECO:0000313" key="11">
    <source>
        <dbReference type="Proteomes" id="UP001054857"/>
    </source>
</evidence>
<dbReference type="Proteomes" id="UP001054857">
    <property type="component" value="Unassembled WGS sequence"/>
</dbReference>
<accession>A0AAD3HTP3</accession>
<dbReference type="GO" id="GO:0005737">
    <property type="term" value="C:cytoplasm"/>
    <property type="evidence" value="ECO:0007669"/>
    <property type="project" value="InterPro"/>
</dbReference>
<dbReference type="InterPro" id="IPR017714">
    <property type="entry name" value="MethylthioRu-1-P_deHdtase_MtnB"/>
</dbReference>
<dbReference type="InterPro" id="IPR036412">
    <property type="entry name" value="HAD-like_sf"/>
</dbReference>
<comment type="caution">
    <text evidence="10">The sequence shown here is derived from an EMBL/GenBank/DDBJ whole genome shotgun (WGS) entry which is preliminary data.</text>
</comment>
<dbReference type="NCBIfam" id="TIGR01691">
    <property type="entry name" value="enolase-ppase"/>
    <property type="match status" value="1"/>
</dbReference>
<dbReference type="NCBIfam" id="TIGR03328">
    <property type="entry name" value="salvage_mtnB"/>
    <property type="match status" value="1"/>
</dbReference>
<gene>
    <name evidence="10" type="ORF">Agub_g15174</name>
</gene>
<keyword evidence="11" id="KW-1185">Reference proteome</keyword>
<evidence type="ECO:0000313" key="10">
    <source>
        <dbReference type="EMBL" id="GFR52581.1"/>
    </source>
</evidence>
<dbReference type="InterPro" id="IPR023943">
    <property type="entry name" value="Enolase-ppase_E1"/>
</dbReference>
<dbReference type="PANTHER" id="PTHR10640">
    <property type="entry name" value="METHYLTHIORIBULOSE-1-PHOSPHATE DEHYDRATASE"/>
    <property type="match status" value="1"/>
</dbReference>
<proteinExistence type="inferred from homology"/>